<evidence type="ECO:0008006" key="4">
    <source>
        <dbReference type="Google" id="ProtNLM"/>
    </source>
</evidence>
<dbReference type="Proteomes" id="UP000093757">
    <property type="component" value="Unassembled WGS sequence"/>
</dbReference>
<feature type="compositionally biased region" description="Basic residues" evidence="1">
    <location>
        <begin position="306"/>
        <end position="315"/>
    </location>
</feature>
<dbReference type="InterPro" id="IPR002989">
    <property type="entry name" value="Mycobac_pentapep"/>
</dbReference>
<comment type="caution">
    <text evidence="2">The sequence shown here is derived from an EMBL/GenBank/DDBJ whole genome shotgun (WGS) entry which is preliminary data.</text>
</comment>
<sequence>MTGPSGIGNSGESNTGLFNAGRLNTGVFNTGVLNTGIANPGSYNTGSFNVGSANTGSWNPGQTNTGWFNTGDYNTGWANTGDFNTGGFNRGDLNNGFFWRGDNQGQAAFDLTFTIPRIALQVDVNVPINIPVTGTLGSVLNGQPIITIPSFTIPDIARTHIGTAEVGQPRNQDAGAALRVRHSRSSGYDERRNGCRRLLQQLGEGRQCRHRRGGFGVIAEHGGDVLRPHLFVLGIHRRDRRGVQAEQVRCHERHQLRAVCQHRARIDRRRQGGLERGGRHASLPGSLPGLRTRRGEPTQIAAGHIDHRRRRRPLP</sequence>
<protein>
    <recommendedName>
        <fullName evidence="4">Pentapeptide repeat-containing protein</fullName>
    </recommendedName>
</protein>
<dbReference type="EMBL" id="MAEM01000233">
    <property type="protein sequence ID" value="OBS01981.1"/>
    <property type="molecule type" value="Genomic_DNA"/>
</dbReference>
<dbReference type="Pfam" id="PF01469">
    <property type="entry name" value="Pentapeptide_2"/>
    <property type="match status" value="2"/>
</dbReference>
<dbReference type="GO" id="GO:0052572">
    <property type="term" value="P:response to host immune response"/>
    <property type="evidence" value="ECO:0007669"/>
    <property type="project" value="TreeGrafter"/>
</dbReference>
<dbReference type="AlphaFoldDB" id="A0A1A6BI59"/>
<evidence type="ECO:0000313" key="2">
    <source>
        <dbReference type="EMBL" id="OBS01981.1"/>
    </source>
</evidence>
<name>A0A1A6BI59_MYCGO</name>
<dbReference type="PANTHER" id="PTHR46766">
    <property type="entry name" value="GLUTAMINE-RICH PROTEIN 2"/>
    <property type="match status" value="1"/>
</dbReference>
<feature type="compositionally biased region" description="Basic and acidic residues" evidence="1">
    <location>
        <begin position="269"/>
        <end position="278"/>
    </location>
</feature>
<feature type="region of interest" description="Disordered" evidence="1">
    <location>
        <begin position="269"/>
        <end position="315"/>
    </location>
</feature>
<evidence type="ECO:0000313" key="3">
    <source>
        <dbReference type="Proteomes" id="UP000093757"/>
    </source>
</evidence>
<dbReference type="PANTHER" id="PTHR46766:SF1">
    <property type="entry name" value="GLUTAMINE-RICH PROTEIN 2"/>
    <property type="match status" value="1"/>
</dbReference>
<accession>A0A1A6BI59</accession>
<evidence type="ECO:0000256" key="1">
    <source>
        <dbReference type="SAM" id="MobiDB-lite"/>
    </source>
</evidence>
<gene>
    <name evidence="2" type="ORF">A9W98_17305</name>
</gene>
<proteinExistence type="predicted"/>
<organism evidence="2 3">
    <name type="scientific">Mycobacterium gordonae</name>
    <dbReference type="NCBI Taxonomy" id="1778"/>
    <lineage>
        <taxon>Bacteria</taxon>
        <taxon>Bacillati</taxon>
        <taxon>Actinomycetota</taxon>
        <taxon>Actinomycetes</taxon>
        <taxon>Mycobacteriales</taxon>
        <taxon>Mycobacteriaceae</taxon>
        <taxon>Mycobacterium</taxon>
    </lineage>
</organism>
<reference evidence="2 3" key="1">
    <citation type="submission" date="2016-06" db="EMBL/GenBank/DDBJ databases">
        <authorList>
            <person name="Kjaerup R.B."/>
            <person name="Dalgaard T.S."/>
            <person name="Juul-Madsen H.R."/>
        </authorList>
    </citation>
    <scope>NUCLEOTIDE SEQUENCE [LARGE SCALE GENOMIC DNA]</scope>
    <source>
        <strain evidence="2 3">1245752.6</strain>
    </source>
</reference>